<dbReference type="GO" id="GO:0016787">
    <property type="term" value="F:hydrolase activity"/>
    <property type="evidence" value="ECO:0007669"/>
    <property type="project" value="UniProtKB-KW"/>
</dbReference>
<dbReference type="Gene3D" id="3.40.50.300">
    <property type="entry name" value="P-loop containing nucleotide triphosphate hydrolases"/>
    <property type="match status" value="1"/>
</dbReference>
<evidence type="ECO:0000313" key="3">
    <source>
        <dbReference type="EMBL" id="KAL3085920.1"/>
    </source>
</evidence>
<name>A0ABD2J5Z2_HETSC</name>
<dbReference type="GO" id="GO:0043139">
    <property type="term" value="F:5'-3' DNA helicase activity"/>
    <property type="evidence" value="ECO:0007669"/>
    <property type="project" value="UniProtKB-EC"/>
</dbReference>
<keyword evidence="4" id="KW-1185">Reference proteome</keyword>
<dbReference type="GO" id="GO:0006281">
    <property type="term" value="P:DNA repair"/>
    <property type="evidence" value="ECO:0007669"/>
    <property type="project" value="UniProtKB-KW"/>
</dbReference>
<evidence type="ECO:0000313" key="4">
    <source>
        <dbReference type="Proteomes" id="UP001620645"/>
    </source>
</evidence>
<feature type="domain" description="DNA helicase Pif1-like DEAD-box helicase" evidence="2">
    <location>
        <begin position="95"/>
        <end position="166"/>
    </location>
</feature>
<comment type="cofactor">
    <cofactor evidence="1">
        <name>Mg(2+)</name>
        <dbReference type="ChEBI" id="CHEBI:18420"/>
    </cofactor>
</comment>
<comment type="catalytic activity">
    <reaction evidence="1">
        <text>ATP + H2O = ADP + phosphate + H(+)</text>
        <dbReference type="Rhea" id="RHEA:13065"/>
        <dbReference type="ChEBI" id="CHEBI:15377"/>
        <dbReference type="ChEBI" id="CHEBI:15378"/>
        <dbReference type="ChEBI" id="CHEBI:30616"/>
        <dbReference type="ChEBI" id="CHEBI:43474"/>
        <dbReference type="ChEBI" id="CHEBI:456216"/>
        <dbReference type="EC" id="5.6.2.3"/>
    </reaction>
</comment>
<dbReference type="EMBL" id="JBICCN010000219">
    <property type="protein sequence ID" value="KAL3085920.1"/>
    <property type="molecule type" value="Genomic_DNA"/>
</dbReference>
<sequence length="188" mass="21433">MLSWICCDIWLNILPFFDHAELGLKLALISPRFVALVDKHFDGTPELTTLWRRIIIRKNIGPKAKLSVLVDGKFVAFPFPADGPLRNRIRFKDLRFAELLRRTHGILIDEISMQHKDVLEFNTPFAGKVVILGGDWKQLAPVVPGGGHIDQLNASAFVSTTHQQQKRVRRTVKRASDYVLNIDKWSII</sequence>
<keyword evidence="1" id="KW-0234">DNA repair</keyword>
<keyword evidence="1" id="KW-0067">ATP-binding</keyword>
<dbReference type="GO" id="GO:0006310">
    <property type="term" value="P:DNA recombination"/>
    <property type="evidence" value="ECO:0007669"/>
    <property type="project" value="UniProtKB-KW"/>
</dbReference>
<evidence type="ECO:0000256" key="1">
    <source>
        <dbReference type="RuleBase" id="RU363044"/>
    </source>
</evidence>
<keyword evidence="1" id="KW-0378">Hydrolase</keyword>
<protein>
    <recommendedName>
        <fullName evidence="1">ATP-dependent DNA helicase</fullName>
        <ecNumber evidence="1">5.6.2.3</ecNumber>
    </recommendedName>
</protein>
<proteinExistence type="inferred from homology"/>
<gene>
    <name evidence="3" type="ORF">niasHS_008962</name>
</gene>
<dbReference type="GO" id="GO:0005524">
    <property type="term" value="F:ATP binding"/>
    <property type="evidence" value="ECO:0007669"/>
    <property type="project" value="UniProtKB-KW"/>
</dbReference>
<dbReference type="EC" id="5.6.2.3" evidence="1"/>
<accession>A0ABD2J5Z2</accession>
<keyword evidence="1" id="KW-0233">DNA recombination</keyword>
<dbReference type="Pfam" id="PF05970">
    <property type="entry name" value="PIF1"/>
    <property type="match status" value="1"/>
</dbReference>
<organism evidence="3 4">
    <name type="scientific">Heterodera schachtii</name>
    <name type="common">Sugarbeet cyst nematode worm</name>
    <name type="synonym">Tylenchus schachtii</name>
    <dbReference type="NCBI Taxonomy" id="97005"/>
    <lineage>
        <taxon>Eukaryota</taxon>
        <taxon>Metazoa</taxon>
        <taxon>Ecdysozoa</taxon>
        <taxon>Nematoda</taxon>
        <taxon>Chromadorea</taxon>
        <taxon>Rhabditida</taxon>
        <taxon>Tylenchina</taxon>
        <taxon>Tylenchomorpha</taxon>
        <taxon>Tylenchoidea</taxon>
        <taxon>Heteroderidae</taxon>
        <taxon>Heteroderinae</taxon>
        <taxon>Heterodera</taxon>
    </lineage>
</organism>
<comment type="similarity">
    <text evidence="1">Belongs to the helicase family.</text>
</comment>
<dbReference type="AlphaFoldDB" id="A0ABD2J5Z2"/>
<dbReference type="InterPro" id="IPR010285">
    <property type="entry name" value="DNA_helicase_pif1-like_DEAD"/>
</dbReference>
<comment type="caution">
    <text evidence="3">The sequence shown here is derived from an EMBL/GenBank/DDBJ whole genome shotgun (WGS) entry which is preliminary data.</text>
</comment>
<dbReference type="InterPro" id="IPR027417">
    <property type="entry name" value="P-loop_NTPase"/>
</dbReference>
<keyword evidence="1" id="KW-0347">Helicase</keyword>
<evidence type="ECO:0000259" key="2">
    <source>
        <dbReference type="Pfam" id="PF05970"/>
    </source>
</evidence>
<reference evidence="3 4" key="1">
    <citation type="submission" date="2024-10" db="EMBL/GenBank/DDBJ databases">
        <authorList>
            <person name="Kim D."/>
        </authorList>
    </citation>
    <scope>NUCLEOTIDE SEQUENCE [LARGE SCALE GENOMIC DNA]</scope>
    <source>
        <strain evidence="3">Taebaek</strain>
    </source>
</reference>
<keyword evidence="1" id="KW-0547">Nucleotide-binding</keyword>
<dbReference type="Proteomes" id="UP001620645">
    <property type="component" value="Unassembled WGS sequence"/>
</dbReference>
<keyword evidence="1" id="KW-0227">DNA damage</keyword>